<feature type="domain" description="Transposase-associated" evidence="3">
    <location>
        <begin position="6"/>
        <end position="82"/>
    </location>
</feature>
<dbReference type="Proteomes" id="UP000006038">
    <property type="component" value="Unassembled WGS sequence"/>
</dbReference>
<dbReference type="eggNOG" id="ENOG502QWJJ">
    <property type="taxonomic scope" value="Eukaryota"/>
</dbReference>
<feature type="region of interest" description="Disordered" evidence="1">
    <location>
        <begin position="88"/>
        <end position="138"/>
    </location>
</feature>
<organism evidence="4">
    <name type="scientific">Oryza brachyantha</name>
    <name type="common">malo sina</name>
    <dbReference type="NCBI Taxonomy" id="4533"/>
    <lineage>
        <taxon>Eukaryota</taxon>
        <taxon>Viridiplantae</taxon>
        <taxon>Streptophyta</taxon>
        <taxon>Embryophyta</taxon>
        <taxon>Tracheophyta</taxon>
        <taxon>Spermatophyta</taxon>
        <taxon>Magnoliopsida</taxon>
        <taxon>Liliopsida</taxon>
        <taxon>Poales</taxon>
        <taxon>Poaceae</taxon>
        <taxon>BOP clade</taxon>
        <taxon>Oryzoideae</taxon>
        <taxon>Oryzeae</taxon>
        <taxon>Oryzinae</taxon>
        <taxon>Oryza</taxon>
    </lineage>
</organism>
<feature type="region of interest" description="Disordered" evidence="1">
    <location>
        <begin position="627"/>
        <end position="651"/>
    </location>
</feature>
<dbReference type="AlphaFoldDB" id="J3KUJ8"/>
<dbReference type="PANTHER" id="PTHR10775">
    <property type="entry name" value="OS08G0208400 PROTEIN"/>
    <property type="match status" value="1"/>
</dbReference>
<dbReference type="InterPro" id="IPR029480">
    <property type="entry name" value="Transpos_assoc"/>
</dbReference>
<sequence>MEMADRRWMYLQNWTCDEYLAGLRSFIVASEVDMSMQQKSAICCPCIDCENMRKFSSSVDVHAHLIIRGFMHDYKCWNKHGEEGFNDRDLAADHTGQGISSHQQSVGQDGEERFSGSQDGEALNDNQTTEHDVNEDDLDDIGDNYVHVANQLEEMVRDAMGYDGYTNTEFEKLKSVELLDSNEEMTGVTRKGGMEFLRRSHDDERNLRFTLSTDGMNPFGQMSSSHSVWPVLLSIYNLPPWLCNKRKYMMMSILISGPQQPGNDIDVYLRPLVDDLKTLWSPGVEVYDGNRKAPFTLYGMLLCTITDLPGGCSVSGKGEKDCPHYLDDTETIWLNNSKKRVYLRNRRFLHQSHPYRGMNHQFDGTREKASAPRHFSGEVYNQVKDLPAAHGKESTILGKRKRDTNDLEIRWKKKSILWELPYWKVLAIRHSIDAMHVKKNVCGSLLATLMNVKNKTKDHEKGRADLEDMGIRFELHRNGTGNNLPASAINLTKEEKQELCDFFRTVNVPFGYSSNIRKLVHPKENKFIPMMAHDRDVMLTTMLAVGIRNILSEKVRMAIMSLCFFFNAISKKVIDEKSLDDMEKNLFETMCLLEVYFPPSFFDVSEHLILHLVEEIRYRVRPPLDPSSAVNNRRIPPPSSSSPPGIASTGS</sequence>
<protein>
    <recommendedName>
        <fullName evidence="6">Transposase-associated domain-containing protein</fullName>
    </recommendedName>
</protein>
<feature type="compositionally biased region" description="Polar residues" evidence="1">
    <location>
        <begin position="97"/>
        <end position="107"/>
    </location>
</feature>
<keyword evidence="5" id="KW-1185">Reference proteome</keyword>
<proteinExistence type="predicted"/>
<evidence type="ECO:0000313" key="5">
    <source>
        <dbReference type="Proteomes" id="UP000006038"/>
    </source>
</evidence>
<evidence type="ECO:0000256" key="1">
    <source>
        <dbReference type="SAM" id="MobiDB-lite"/>
    </source>
</evidence>
<dbReference type="Pfam" id="PF13960">
    <property type="entry name" value="DUF4218"/>
    <property type="match status" value="1"/>
</dbReference>
<dbReference type="HOGENOM" id="CLU_012006_8_0_1"/>
<evidence type="ECO:0000313" key="4">
    <source>
        <dbReference type="EnsemblPlants" id="OB0057G10030.1"/>
    </source>
</evidence>
<dbReference type="EnsemblPlants" id="OB0057G10030.1">
    <property type="protein sequence ID" value="OB0057G10030.1"/>
    <property type="gene ID" value="OB0057G10030"/>
</dbReference>
<dbReference type="InterPro" id="IPR004242">
    <property type="entry name" value="Transposase_21"/>
</dbReference>
<dbReference type="Pfam" id="PF02992">
    <property type="entry name" value="Transposase_21"/>
    <property type="match status" value="1"/>
</dbReference>
<evidence type="ECO:0008006" key="6">
    <source>
        <dbReference type="Google" id="ProtNLM"/>
    </source>
</evidence>
<evidence type="ECO:0000259" key="2">
    <source>
        <dbReference type="Pfam" id="PF13960"/>
    </source>
</evidence>
<dbReference type="Gramene" id="OB0057G10030.1">
    <property type="protein sequence ID" value="OB0057G10030.1"/>
    <property type="gene ID" value="OB0057G10030"/>
</dbReference>
<name>J3KUJ8_ORYBR</name>
<dbReference type="InterPro" id="IPR025452">
    <property type="entry name" value="DUF4218"/>
</dbReference>
<reference evidence="4" key="1">
    <citation type="submission" date="2015-06" db="UniProtKB">
        <authorList>
            <consortium name="EnsemblPlants"/>
        </authorList>
    </citation>
    <scope>IDENTIFICATION</scope>
</reference>
<evidence type="ECO:0000259" key="3">
    <source>
        <dbReference type="Pfam" id="PF13963"/>
    </source>
</evidence>
<dbReference type="Pfam" id="PF13963">
    <property type="entry name" value="Transpos_assoc"/>
    <property type="match status" value="1"/>
</dbReference>
<feature type="domain" description="DUF4218" evidence="2">
    <location>
        <begin position="570"/>
        <end position="617"/>
    </location>
</feature>
<dbReference type="PANTHER" id="PTHR10775:SF185">
    <property type="entry name" value="OS08G0208400 PROTEIN"/>
    <property type="match status" value="1"/>
</dbReference>
<accession>J3KUJ8</accession>